<feature type="region of interest" description="Disordered" evidence="3">
    <location>
        <begin position="1496"/>
        <end position="1790"/>
    </location>
</feature>
<feature type="compositionally biased region" description="Low complexity" evidence="3">
    <location>
        <begin position="1728"/>
        <end position="1739"/>
    </location>
</feature>
<dbReference type="Proteomes" id="UP000053664">
    <property type="component" value="Unassembled WGS sequence"/>
</dbReference>
<dbReference type="Gene3D" id="1.10.287.160">
    <property type="entry name" value="HR1 repeat"/>
    <property type="match status" value="1"/>
</dbReference>
<name>A0A061H5D1_9BASI</name>
<feature type="region of interest" description="Disordered" evidence="3">
    <location>
        <begin position="816"/>
        <end position="849"/>
    </location>
</feature>
<dbReference type="HOGENOM" id="CLU_001013_0_1_1"/>
<protein>
    <recommendedName>
        <fullName evidence="4">REM-1 domain-containing protein</fullName>
    </recommendedName>
</protein>
<dbReference type="InterPro" id="IPR016024">
    <property type="entry name" value="ARM-type_fold"/>
</dbReference>
<dbReference type="SMART" id="SM01310">
    <property type="entry name" value="RICTOR_V"/>
    <property type="match status" value="1"/>
</dbReference>
<feature type="region of interest" description="Disordered" evidence="3">
    <location>
        <begin position="126"/>
        <end position="145"/>
    </location>
</feature>
<feature type="compositionally biased region" description="Acidic residues" evidence="3">
    <location>
        <begin position="1605"/>
        <end position="1634"/>
    </location>
</feature>
<dbReference type="InterPro" id="IPR029452">
    <property type="entry name" value="RICTOR_V"/>
</dbReference>
<feature type="compositionally biased region" description="Low complexity" evidence="3">
    <location>
        <begin position="88"/>
        <end position="105"/>
    </location>
</feature>
<dbReference type="GeneID" id="19320760"/>
<dbReference type="SMART" id="SM00742">
    <property type="entry name" value="Hr1"/>
    <property type="match status" value="1"/>
</dbReference>
<dbReference type="PANTHER" id="PTHR13298">
    <property type="entry name" value="CYTOSOLIC REGULATOR PIANISSIMO"/>
    <property type="match status" value="1"/>
</dbReference>
<dbReference type="OrthoDB" id="271111at2759"/>
<dbReference type="RefSeq" id="XP_007882425.1">
    <property type="nucleotide sequence ID" value="XM_007884234.1"/>
</dbReference>
<sequence length="1790" mass="194183">MTAFDGGPADEERELRHKIDVENKIKEGAENLLHVFDLRLASSTKHDLRKQIESELDTANAKIAVLHSELQRLRTTSPPQHGNARSDQQQQQHHQQQQQHQNQQQRWHPDAEIDHVARLEASALGLDHDSLFPGPPGPSRSPDAATNYQISRMQDAFDTGSPPSSNLANEIGATRNMDGLVGGLGIGLDGGFEQPTNGRRGRFRADSASSSSAAAALPTTTAAATTTTTHRSRSDTATSRPGSEGDRERDKETEDAQATRTLVMALLRSLRSTPLRNRSGSAPLLMSSSKSTLDEAAASASSNASRPGEGVAGAGMGAGIPGLVGNANAPLAMGPPGARMNRRQITRNRVAALAGGASSGHVRTPSNADGLGDAANRQIDTMKRLVVVLKKHARARYELSLDDLVDVVMPCLADSAGKEVRAAAYRLIRHALIQPPWPLISRCRAKGLDVYLSRTTIRDNRFDVEREQALKLIRTVMELAALRTVNSAPDRLAPDLQDLLAPGVVRALAAVAEDGEDKLRHICLETLAELAVFDVRLLIRGGGLRSALQALVDAPNDFAPTLMQTFLYLIDMPGTRHFLRPGVDLDVAMSGLTESLPIKPVAYEASLRSTAKVVSTMLRSWGGLLYMCMDDKRAVKSIVLALRVNAVEVKDCILDMLYDLFNVRAAAQTDDPASKRESGQRQANVEGAAAAAAATTSNGLPSLGEMGDQTRTRLNLVDHYLALLLVVFIEAGLIDALVAVIEHTAEMSRKATLLMGELLQVSKRVHPPSMGSSIHSLPHLFALAASFKKSKSDERQAAALALSSIDRVNRQRAHHEAVTTVAAATGSKQPASRDRSNSLDETVRRGQRQVEKTKIRLGMQIDDNQFRSLMVDTQVLNTKDHVKWNLDTLTEMLEGPLMNPRRMDEVMRGTKFLKRLLSFFHPFSLRFSSIRKINSNRRFVRLGCTLLSTLLCTAEGIKALTEDRLLREVRECLEQLDPVSGTPTSDPLMSKSRLEETLTSGYFEMLGVLTQSAEGIRLLERHKVFSPLYHLSELRSRDDVIRAVIENFDYSFDGHTRVVLSKALTSNYRHIRLFATRHLAELIRRSVSIGSSARQSTGAAEDDGNEWMISLLLSQLYDTSIEVRELAVRVVEESCASIDILEKVVAMRPTLDHLGDIGHPLLLKFLSTSIGFRYLWTGDYIDREMDHWFNERNHRYAIQVEVMLAEFFSVHRTSASSSASSSSAAAAGLGASRKDAAGKTSSHAAADAEPDGTVPPHFYGELAKTAEGCEILRQKGHFGDFAHFIRQHGLEHSDAELINKLKSVLWAVGNIGSTTLGLPFLEAEDVISQIIEIAENSLVMSVRGTCFFVLGLISATTQGSELLQDYGWISVCTPLGVPLGLCLPSDVGRLVSMPTWDVEEVLDLGYLDFCEPDTVLENKAITSIANLGNSILANNASRTLAKLKLKHKATFEDVALLTRAVELMDCFYIRLPVRRYIWELFDVSLGEDVVQQMQHHRRHLVERKRAERHGGGPGGRMGPGHASPVRRDGGDAPVGRGSGTAAASAGTTPRDRAASSTTPRRPAVRGIPKARHLGLQGMADEVSDDGDGDGIAVDSDLDHVGVGIDSDDFTGDDDDDDDDDEDDLEADEEEGDEGESVKMIGVDDVEVGDDEREGHGNRGGIERPVDAPPPPPPTTTSTKDAPTRTDLPTQLAVGGEGGEPGSVQVGTAGSVRTIETIRTRPAPPPAPSSAAVAATAAAAGAGGAPRRRSRSDSHHHQQQQQHQDSLGTTLEPPAKLAMSPRKRVLGFAVS</sequence>
<feature type="domain" description="REM-1" evidence="4">
    <location>
        <begin position="1"/>
        <end position="79"/>
    </location>
</feature>
<dbReference type="Pfam" id="PF14664">
    <property type="entry name" value="RICTOR_N"/>
    <property type="match status" value="1"/>
</dbReference>
<feature type="compositionally biased region" description="Low complexity" evidence="3">
    <location>
        <begin position="1675"/>
        <end position="1686"/>
    </location>
</feature>
<dbReference type="SMART" id="SM01308">
    <property type="entry name" value="RICTOR_N"/>
    <property type="match status" value="1"/>
</dbReference>
<dbReference type="Pfam" id="PF14668">
    <property type="entry name" value="RICTOR_V"/>
    <property type="match status" value="1"/>
</dbReference>
<keyword evidence="2" id="KW-0175">Coiled coil</keyword>
<feature type="region of interest" description="Disordered" evidence="3">
    <location>
        <begin position="191"/>
        <end position="257"/>
    </location>
</feature>
<dbReference type="PANTHER" id="PTHR13298:SF11">
    <property type="entry name" value="RAPAMYCIN-INSENSITIVE COMPANION OF MTOR"/>
    <property type="match status" value="1"/>
</dbReference>
<feature type="compositionally biased region" description="Low complexity" evidence="3">
    <location>
        <begin position="206"/>
        <end position="240"/>
    </location>
</feature>
<dbReference type="GO" id="GO:0031932">
    <property type="term" value="C:TORC2 complex"/>
    <property type="evidence" value="ECO:0007669"/>
    <property type="project" value="InterPro"/>
</dbReference>
<dbReference type="Pfam" id="PF14666">
    <property type="entry name" value="RICTOR_M"/>
    <property type="match status" value="1"/>
</dbReference>
<dbReference type="EMBL" id="KE361650">
    <property type="protein sequence ID" value="EPQ25821.1"/>
    <property type="molecule type" value="Genomic_DNA"/>
</dbReference>
<accession>A0A061H5D1</accession>
<evidence type="ECO:0000313" key="5">
    <source>
        <dbReference type="EMBL" id="EPQ25821.1"/>
    </source>
</evidence>
<feature type="compositionally biased region" description="Polar residues" evidence="3">
    <location>
        <begin position="75"/>
        <end position="87"/>
    </location>
</feature>
<dbReference type="InterPro" id="IPR036274">
    <property type="entry name" value="HR1_rpt_sf"/>
</dbReference>
<dbReference type="Pfam" id="PF14663">
    <property type="entry name" value="RasGEF_N_2"/>
    <property type="match status" value="1"/>
</dbReference>
<organism evidence="5 6">
    <name type="scientific">Pseudozyma flocculosa PF-1</name>
    <dbReference type="NCBI Taxonomy" id="1277687"/>
    <lineage>
        <taxon>Eukaryota</taxon>
        <taxon>Fungi</taxon>
        <taxon>Dikarya</taxon>
        <taxon>Basidiomycota</taxon>
        <taxon>Ustilaginomycotina</taxon>
        <taxon>Ustilaginomycetes</taxon>
        <taxon>Ustilaginales</taxon>
        <taxon>Ustilaginaceae</taxon>
        <taxon>Pseudozyma</taxon>
    </lineage>
</organism>
<dbReference type="SMART" id="SM01307">
    <property type="entry name" value="RICTOR_M"/>
    <property type="match status" value="1"/>
</dbReference>
<evidence type="ECO:0000259" key="4">
    <source>
        <dbReference type="PROSITE" id="PS51860"/>
    </source>
</evidence>
<evidence type="ECO:0000313" key="6">
    <source>
        <dbReference type="Proteomes" id="UP000053664"/>
    </source>
</evidence>
<feature type="compositionally biased region" description="Basic and acidic residues" evidence="3">
    <location>
        <begin position="1652"/>
        <end position="1665"/>
    </location>
</feature>
<dbReference type="InterPro" id="IPR028268">
    <property type="entry name" value="Pianissimo_fam"/>
</dbReference>
<dbReference type="InterPro" id="IPR011072">
    <property type="entry name" value="HR1_rho-bd"/>
</dbReference>
<dbReference type="SUPFAM" id="SSF48371">
    <property type="entry name" value="ARM repeat"/>
    <property type="match status" value="1"/>
</dbReference>
<feature type="compositionally biased region" description="Basic and acidic residues" evidence="3">
    <location>
        <begin position="831"/>
        <end position="849"/>
    </location>
</feature>
<gene>
    <name evidence="5" type="ORF">PFL1_06688</name>
</gene>
<dbReference type="KEGG" id="pfp:PFL1_06688"/>
<proteinExistence type="inferred from homology"/>
<dbReference type="InterPro" id="IPR029451">
    <property type="entry name" value="RICTOR_M"/>
</dbReference>
<feature type="region of interest" description="Disordered" evidence="3">
    <location>
        <begin position="75"/>
        <end position="109"/>
    </location>
</feature>
<feature type="compositionally biased region" description="Low complexity" evidence="3">
    <location>
        <begin position="1539"/>
        <end position="1548"/>
    </location>
</feature>
<dbReference type="SMART" id="SM01303">
    <property type="entry name" value="RasGEF_N_2"/>
    <property type="match status" value="1"/>
</dbReference>
<evidence type="ECO:0000256" key="3">
    <source>
        <dbReference type="SAM" id="MobiDB-lite"/>
    </source>
</evidence>
<reference evidence="5 6" key="1">
    <citation type="journal article" date="2013" name="Plant Cell">
        <title>The transition from a phytopathogenic smut ancestor to an anamorphic biocontrol agent deciphered by comparative whole-genome analysis.</title>
        <authorList>
            <person name="Lefebvre F."/>
            <person name="Joly D.L."/>
            <person name="Labbe C."/>
            <person name="Teichmann B."/>
            <person name="Linning R."/>
            <person name="Belzile F."/>
            <person name="Bakkeren G."/>
            <person name="Belanger R.R."/>
        </authorList>
    </citation>
    <scope>NUCLEOTIDE SEQUENCE [LARGE SCALE GENOMIC DNA]</scope>
    <source>
        <strain evidence="5 6">PF-1</strain>
    </source>
</reference>
<dbReference type="InterPro" id="IPR028267">
    <property type="entry name" value="Pianissimo_N"/>
</dbReference>
<feature type="compositionally biased region" description="Basic and acidic residues" evidence="3">
    <location>
        <begin position="243"/>
        <end position="254"/>
    </location>
</feature>
<dbReference type="GO" id="GO:0038203">
    <property type="term" value="P:TORC2 signaling"/>
    <property type="evidence" value="ECO:0007669"/>
    <property type="project" value="TreeGrafter"/>
</dbReference>
<dbReference type="Pfam" id="PF02185">
    <property type="entry name" value="HR1"/>
    <property type="match status" value="1"/>
</dbReference>
<dbReference type="PROSITE" id="PS51860">
    <property type="entry name" value="REM_1"/>
    <property type="match status" value="1"/>
</dbReference>
<dbReference type="SUPFAM" id="SSF46585">
    <property type="entry name" value="HR1 repeat"/>
    <property type="match status" value="1"/>
</dbReference>
<evidence type="ECO:0000256" key="1">
    <source>
        <dbReference type="ARBA" id="ARBA00008878"/>
    </source>
</evidence>
<dbReference type="eggNOG" id="KOG3694">
    <property type="taxonomic scope" value="Eukaryota"/>
</dbReference>
<evidence type="ECO:0000256" key="2">
    <source>
        <dbReference type="PROSITE-ProRule" id="PRU01207"/>
    </source>
</evidence>
<comment type="similarity">
    <text evidence="1">Belongs to the RICTOR family.</text>
</comment>
<dbReference type="InterPro" id="IPR029453">
    <property type="entry name" value="Rictor_IV"/>
</dbReference>